<gene>
    <name evidence="1" type="ORF">NST17_06980</name>
</gene>
<dbReference type="EMBL" id="JBBYAK010000001">
    <property type="protein sequence ID" value="MEL3956940.1"/>
    <property type="molecule type" value="Genomic_DNA"/>
</dbReference>
<sequence length="127" mass="14990">MLAQFEIRDKVSEFVYKSAMAPVKGFYPTAVAKFAKTSVSNVFPYLIDYTKSGELALLWELRCPDFNCHQTIDFNHLNINDEVECPKCGMNFIISERDFFLRFDFNQSYKDYIRKKSKKKQVFTLRN</sequence>
<comment type="caution">
    <text evidence="1">The sequence shown here is derived from an EMBL/GenBank/DDBJ whole genome shotgun (WGS) entry which is preliminary data.</text>
</comment>
<protein>
    <recommendedName>
        <fullName evidence="3">Transcriptional regulator</fullName>
    </recommendedName>
</protein>
<accession>A0ABU9JYP7</accession>
<dbReference type="RefSeq" id="WP_216406825.1">
    <property type="nucleotide sequence ID" value="NZ_JAHLOO010000013.1"/>
</dbReference>
<keyword evidence="2" id="KW-1185">Reference proteome</keyword>
<organism evidence="1 2">
    <name type="scientific">Caldifermentibacillus hisashii</name>
    <dbReference type="NCBI Taxonomy" id="996558"/>
    <lineage>
        <taxon>Bacteria</taxon>
        <taxon>Bacillati</taxon>
        <taxon>Bacillota</taxon>
        <taxon>Bacilli</taxon>
        <taxon>Bacillales</taxon>
        <taxon>Bacillaceae</taxon>
        <taxon>Caldifermentibacillus</taxon>
    </lineage>
</organism>
<name>A0ABU9JYP7_9BACI</name>
<evidence type="ECO:0008006" key="3">
    <source>
        <dbReference type="Google" id="ProtNLM"/>
    </source>
</evidence>
<evidence type="ECO:0000313" key="1">
    <source>
        <dbReference type="EMBL" id="MEL3956940.1"/>
    </source>
</evidence>
<evidence type="ECO:0000313" key="2">
    <source>
        <dbReference type="Proteomes" id="UP001459714"/>
    </source>
</evidence>
<dbReference type="Proteomes" id="UP001459714">
    <property type="component" value="Unassembled WGS sequence"/>
</dbReference>
<reference evidence="1 2" key="1">
    <citation type="submission" date="2024-03" db="EMBL/GenBank/DDBJ databases">
        <title>Bacilli Hybrid Assemblies.</title>
        <authorList>
            <person name="Kovac J."/>
        </authorList>
    </citation>
    <scope>NUCLEOTIDE SEQUENCE [LARGE SCALE GENOMIC DNA]</scope>
    <source>
        <strain evidence="1 2">FSL M8-0022</strain>
    </source>
</reference>
<proteinExistence type="predicted"/>